<gene>
    <name evidence="1" type="ORF">BJI69_08115</name>
</gene>
<dbReference type="InterPro" id="IPR018062">
    <property type="entry name" value="HTH_AraC-typ_CS"/>
</dbReference>
<dbReference type="Gene3D" id="1.10.10.60">
    <property type="entry name" value="Homeodomain-like"/>
    <property type="match status" value="1"/>
</dbReference>
<dbReference type="PANTHER" id="PTHR46796:SF7">
    <property type="entry name" value="ARAC FAMILY TRANSCRIPTIONAL REGULATOR"/>
    <property type="match status" value="1"/>
</dbReference>
<dbReference type="AlphaFoldDB" id="A0A0G9H9V1"/>
<dbReference type="Proteomes" id="UP000182987">
    <property type="component" value="Chromosome"/>
</dbReference>
<evidence type="ECO:0000313" key="1">
    <source>
        <dbReference type="EMBL" id="APG03872.1"/>
    </source>
</evidence>
<dbReference type="PROSITE" id="PS01124">
    <property type="entry name" value="HTH_ARAC_FAMILY_2"/>
    <property type="match status" value="1"/>
</dbReference>
<dbReference type="EMBL" id="CP017480">
    <property type="protein sequence ID" value="APG03872.1"/>
    <property type="molecule type" value="Genomic_DNA"/>
</dbReference>
<dbReference type="STRING" id="1440763.BJI69_08115"/>
<dbReference type="PATRIC" id="fig|1440763.5.peg.2747"/>
<proteinExistence type="predicted"/>
<dbReference type="SMART" id="SM00342">
    <property type="entry name" value="HTH_ARAC"/>
    <property type="match status" value="1"/>
</dbReference>
<dbReference type="Pfam" id="PF12852">
    <property type="entry name" value="Cupin_6"/>
    <property type="match status" value="1"/>
</dbReference>
<sequence length="308" mass="33703">MPIDPLSDFLQLLDARAVVAGGLVAGGDWAVAFPGAEQIKFWGVVRGGCWHVSDEDTAPFRLVQGDVLLRIAPRPARLCSDVDVPPVWLADVRAANSDAVTHVGKGDDFFLIGGMVELGQESERLLRDVLPPFVHVRGDSPEAEPIRWLLGQLLQERENQRPGQSAASAQLIQLMFVHVLRVYMASAEGMPAGWLRALNDARLAPVLRMMHADPARAWTLNELASASSMSRAGFAAYFNKVAGIAPMRYLTEWRMRLAQRTLAEGRVPLARLAESLGYASESAFSHAFKRVTGRSPTMRRRGVADAPT</sequence>
<dbReference type="InterPro" id="IPR018060">
    <property type="entry name" value="HTH_AraC"/>
</dbReference>
<dbReference type="InterPro" id="IPR032783">
    <property type="entry name" value="AraC_lig"/>
</dbReference>
<dbReference type="InterPro" id="IPR050204">
    <property type="entry name" value="AraC_XylS_family_regulators"/>
</dbReference>
<keyword evidence="2" id="KW-1185">Reference proteome</keyword>
<dbReference type="GO" id="GO:0003700">
    <property type="term" value="F:DNA-binding transcription factor activity"/>
    <property type="evidence" value="ECO:0007669"/>
    <property type="project" value="InterPro"/>
</dbReference>
<dbReference type="PANTHER" id="PTHR46796">
    <property type="entry name" value="HTH-TYPE TRANSCRIPTIONAL ACTIVATOR RHAS-RELATED"/>
    <property type="match status" value="1"/>
</dbReference>
<dbReference type="RefSeq" id="WP_046968419.1">
    <property type="nucleotide sequence ID" value="NZ_CP017480.1"/>
</dbReference>
<dbReference type="KEGG" id="lrz:BJI69_08115"/>
<dbReference type="OrthoDB" id="9783876at2"/>
<dbReference type="SUPFAM" id="SSF46689">
    <property type="entry name" value="Homeodomain-like"/>
    <property type="match status" value="2"/>
</dbReference>
<dbReference type="InterPro" id="IPR009057">
    <property type="entry name" value="Homeodomain-like_sf"/>
</dbReference>
<dbReference type="PROSITE" id="PS00041">
    <property type="entry name" value="HTH_ARAC_FAMILY_1"/>
    <property type="match status" value="1"/>
</dbReference>
<dbReference type="GO" id="GO:0043565">
    <property type="term" value="F:sequence-specific DNA binding"/>
    <property type="evidence" value="ECO:0007669"/>
    <property type="project" value="InterPro"/>
</dbReference>
<evidence type="ECO:0000313" key="2">
    <source>
        <dbReference type="Proteomes" id="UP000182987"/>
    </source>
</evidence>
<reference evidence="2" key="1">
    <citation type="submission" date="2016-09" db="EMBL/GenBank/DDBJ databases">
        <authorList>
            <person name="Lysoe E."/>
        </authorList>
    </citation>
    <scope>NUCLEOTIDE SEQUENCE [LARGE SCALE GENOMIC DNA]</scope>
    <source>
        <strain evidence="2">LJ96T</strain>
    </source>
</reference>
<protein>
    <submittedName>
        <fullName evidence="1">Uncharacterized protein</fullName>
    </submittedName>
</protein>
<organism evidence="1 2">
    <name type="scientific">Luteibacter rhizovicinus DSM 16549</name>
    <dbReference type="NCBI Taxonomy" id="1440763"/>
    <lineage>
        <taxon>Bacteria</taxon>
        <taxon>Pseudomonadati</taxon>
        <taxon>Pseudomonadota</taxon>
        <taxon>Gammaproteobacteria</taxon>
        <taxon>Lysobacterales</taxon>
        <taxon>Rhodanobacteraceae</taxon>
        <taxon>Luteibacter</taxon>
    </lineage>
</organism>
<accession>A0A0G9H9V1</accession>
<dbReference type="Pfam" id="PF12833">
    <property type="entry name" value="HTH_18"/>
    <property type="match status" value="1"/>
</dbReference>
<name>A0A0G9H9V1_9GAMM</name>